<keyword evidence="2" id="KW-1185">Reference proteome</keyword>
<protein>
    <recommendedName>
        <fullName evidence="3">CipC-like antibiotic response protein</fullName>
    </recommendedName>
</protein>
<dbReference type="Pfam" id="PF12585">
    <property type="entry name" value="DUF3759"/>
    <property type="match status" value="1"/>
</dbReference>
<dbReference type="Proteomes" id="UP000193642">
    <property type="component" value="Unassembled WGS sequence"/>
</dbReference>
<dbReference type="OrthoDB" id="9895617at2759"/>
<dbReference type="STRING" id="329046.A0A1Y2C1E0"/>
<evidence type="ECO:0000313" key="2">
    <source>
        <dbReference type="Proteomes" id="UP000193642"/>
    </source>
</evidence>
<accession>A0A1Y2C1E0</accession>
<evidence type="ECO:0000313" key="1">
    <source>
        <dbReference type="EMBL" id="ORY40714.1"/>
    </source>
</evidence>
<sequence>MEKWKEQNHFQNVGGFLCLLPDPFITFQTPNSKLAHPSNFALTHANTVTDQPSPPPTNRGLFNFFSSNRHDDHDQVYGENGQHKKGNFGHELLAGAAGFEAMRLFEQHEEAQGKVVKHKFFKDLLAGFAAGEAEKLFETHALASRGIDKEEFKAQAVKNAHANYDKQYGHLE</sequence>
<dbReference type="PANTHER" id="PTHR37450:SF1">
    <property type="entry name" value="CIPC PROTEIN"/>
    <property type="match status" value="1"/>
</dbReference>
<name>A0A1Y2C1E0_9FUNG</name>
<gene>
    <name evidence="1" type="ORF">BCR33DRAFT_852606</name>
</gene>
<dbReference type="EMBL" id="MCGO01000034">
    <property type="protein sequence ID" value="ORY40714.1"/>
    <property type="molecule type" value="Genomic_DNA"/>
</dbReference>
<reference evidence="1 2" key="1">
    <citation type="submission" date="2016-07" db="EMBL/GenBank/DDBJ databases">
        <title>Pervasive Adenine N6-methylation of Active Genes in Fungi.</title>
        <authorList>
            <consortium name="DOE Joint Genome Institute"/>
            <person name="Mondo S.J."/>
            <person name="Dannebaum R.O."/>
            <person name="Kuo R.C."/>
            <person name="Labutti K."/>
            <person name="Haridas S."/>
            <person name="Kuo A."/>
            <person name="Salamov A."/>
            <person name="Ahrendt S.R."/>
            <person name="Lipzen A."/>
            <person name="Sullivan W."/>
            <person name="Andreopoulos W.B."/>
            <person name="Clum A."/>
            <person name="Lindquist E."/>
            <person name="Daum C."/>
            <person name="Ramamoorthy G.K."/>
            <person name="Gryganskyi A."/>
            <person name="Culley D."/>
            <person name="Magnuson J.K."/>
            <person name="James T.Y."/>
            <person name="O'Malley M.A."/>
            <person name="Stajich J.E."/>
            <person name="Spatafora J.W."/>
            <person name="Visel A."/>
            <person name="Grigoriev I.V."/>
        </authorList>
    </citation>
    <scope>NUCLEOTIDE SEQUENCE [LARGE SCALE GENOMIC DNA]</scope>
    <source>
        <strain evidence="1 2">JEL800</strain>
    </source>
</reference>
<evidence type="ECO:0008006" key="3">
    <source>
        <dbReference type="Google" id="ProtNLM"/>
    </source>
</evidence>
<dbReference type="InterPro" id="IPR022234">
    <property type="entry name" value="DUF3759"/>
</dbReference>
<dbReference type="PANTHER" id="PTHR37450">
    <property type="entry name" value="CIPC PROTEIN"/>
    <property type="match status" value="1"/>
</dbReference>
<organism evidence="1 2">
    <name type="scientific">Rhizoclosmatium globosum</name>
    <dbReference type="NCBI Taxonomy" id="329046"/>
    <lineage>
        <taxon>Eukaryota</taxon>
        <taxon>Fungi</taxon>
        <taxon>Fungi incertae sedis</taxon>
        <taxon>Chytridiomycota</taxon>
        <taxon>Chytridiomycota incertae sedis</taxon>
        <taxon>Chytridiomycetes</taxon>
        <taxon>Chytridiales</taxon>
        <taxon>Chytriomycetaceae</taxon>
        <taxon>Rhizoclosmatium</taxon>
    </lineage>
</organism>
<proteinExistence type="predicted"/>
<dbReference type="AlphaFoldDB" id="A0A1Y2C1E0"/>
<comment type="caution">
    <text evidence="1">The sequence shown here is derived from an EMBL/GenBank/DDBJ whole genome shotgun (WGS) entry which is preliminary data.</text>
</comment>